<reference evidence="1 2" key="1">
    <citation type="submission" date="2024-10" db="EMBL/GenBank/DDBJ databases">
        <title>The Natural Products Discovery Center: Release of the First 8490 Sequenced Strains for Exploring Actinobacteria Biosynthetic Diversity.</title>
        <authorList>
            <person name="Kalkreuter E."/>
            <person name="Kautsar S.A."/>
            <person name="Yang D."/>
            <person name="Bader C.D."/>
            <person name="Teijaro C.N."/>
            <person name="Fluegel L."/>
            <person name="Davis C.M."/>
            <person name="Simpson J.R."/>
            <person name="Lauterbach L."/>
            <person name="Steele A.D."/>
            <person name="Gui C."/>
            <person name="Meng S."/>
            <person name="Li G."/>
            <person name="Viehrig K."/>
            <person name="Ye F."/>
            <person name="Su P."/>
            <person name="Kiefer A.F."/>
            <person name="Nichols A."/>
            <person name="Cepeda A.J."/>
            <person name="Yan W."/>
            <person name="Fan B."/>
            <person name="Jiang Y."/>
            <person name="Adhikari A."/>
            <person name="Zheng C.-J."/>
            <person name="Schuster L."/>
            <person name="Cowan T.M."/>
            <person name="Smanski M.J."/>
            <person name="Chevrette M.G."/>
            <person name="De Carvalho L.P.S."/>
            <person name="Shen B."/>
        </authorList>
    </citation>
    <scope>NUCLEOTIDE SEQUENCE [LARGE SCALE GENOMIC DNA]</scope>
    <source>
        <strain evidence="1 2">NPDC000087</strain>
    </source>
</reference>
<evidence type="ECO:0000313" key="2">
    <source>
        <dbReference type="Proteomes" id="UP001602245"/>
    </source>
</evidence>
<accession>A0ABW6WSI8</accession>
<organism evidence="1 2">
    <name type="scientific">Paractinoplanes globisporus</name>
    <dbReference type="NCBI Taxonomy" id="113565"/>
    <lineage>
        <taxon>Bacteria</taxon>
        <taxon>Bacillati</taxon>
        <taxon>Actinomycetota</taxon>
        <taxon>Actinomycetes</taxon>
        <taxon>Micromonosporales</taxon>
        <taxon>Micromonosporaceae</taxon>
        <taxon>Paractinoplanes</taxon>
    </lineage>
</organism>
<protein>
    <submittedName>
        <fullName evidence="1">Uncharacterized protein</fullName>
    </submittedName>
</protein>
<comment type="caution">
    <text evidence="1">The sequence shown here is derived from an EMBL/GenBank/DDBJ whole genome shotgun (WGS) entry which is preliminary data.</text>
</comment>
<sequence length="68" mass="7792">MLRPSGCVRIRFLRDQLDPFWVEQWAVLDDEDGDRDAAASLRRIAAVVRAGFEKRTARPLPAVRPDRS</sequence>
<name>A0ABW6WSI8_9ACTN</name>
<dbReference type="Proteomes" id="UP001602245">
    <property type="component" value="Unassembled WGS sequence"/>
</dbReference>
<proteinExistence type="predicted"/>
<gene>
    <name evidence="1" type="ORF">ACFY35_42670</name>
</gene>
<dbReference type="RefSeq" id="WP_157296837.1">
    <property type="nucleotide sequence ID" value="NZ_JBIAZU010000008.1"/>
</dbReference>
<dbReference type="EMBL" id="JBIAZU010000008">
    <property type="protein sequence ID" value="MFF5296180.1"/>
    <property type="molecule type" value="Genomic_DNA"/>
</dbReference>
<evidence type="ECO:0000313" key="1">
    <source>
        <dbReference type="EMBL" id="MFF5296180.1"/>
    </source>
</evidence>
<keyword evidence="2" id="KW-1185">Reference proteome</keyword>